<gene>
    <name evidence="10" type="primary">cydD</name>
    <name evidence="10" type="ORF">EAX62_03315</name>
</gene>
<evidence type="ECO:0000256" key="7">
    <source>
        <dbReference type="SAM" id="Phobius"/>
    </source>
</evidence>
<dbReference type="PANTHER" id="PTHR24221">
    <property type="entry name" value="ATP-BINDING CASSETTE SUB-FAMILY B"/>
    <property type="match status" value="1"/>
</dbReference>
<feature type="transmembrane region" description="Helical" evidence="7">
    <location>
        <begin position="20"/>
        <end position="45"/>
    </location>
</feature>
<feature type="domain" description="ABC transmembrane type-1" evidence="9">
    <location>
        <begin position="21"/>
        <end position="302"/>
    </location>
</feature>
<comment type="subcellular location">
    <subcellularLocation>
        <location evidence="1">Cell membrane</location>
        <topology evidence="1">Multi-pass membrane protein</topology>
    </subcellularLocation>
</comment>
<dbReference type="PROSITE" id="PS00211">
    <property type="entry name" value="ABC_TRANSPORTER_1"/>
    <property type="match status" value="1"/>
</dbReference>
<accession>A0A3M0GJ76</accession>
<evidence type="ECO:0000256" key="3">
    <source>
        <dbReference type="ARBA" id="ARBA00022741"/>
    </source>
</evidence>
<dbReference type="InterPro" id="IPR036640">
    <property type="entry name" value="ABC1_TM_sf"/>
</dbReference>
<evidence type="ECO:0000256" key="4">
    <source>
        <dbReference type="ARBA" id="ARBA00022840"/>
    </source>
</evidence>
<dbReference type="Gene3D" id="3.40.50.300">
    <property type="entry name" value="P-loop containing nucleotide triphosphate hydrolases"/>
    <property type="match status" value="1"/>
</dbReference>
<protein>
    <submittedName>
        <fullName evidence="10">Thiol reductant ABC exporter subunit CydD</fullName>
    </submittedName>
</protein>
<dbReference type="InterPro" id="IPR011527">
    <property type="entry name" value="ABC1_TM_dom"/>
</dbReference>
<dbReference type="GO" id="GO:0005524">
    <property type="term" value="F:ATP binding"/>
    <property type="evidence" value="ECO:0007669"/>
    <property type="project" value="UniProtKB-KW"/>
</dbReference>
<keyword evidence="11" id="KW-1185">Reference proteome</keyword>
<dbReference type="InterPro" id="IPR003439">
    <property type="entry name" value="ABC_transporter-like_ATP-bd"/>
</dbReference>
<dbReference type="InterPro" id="IPR027417">
    <property type="entry name" value="P-loop_NTPase"/>
</dbReference>
<dbReference type="InterPro" id="IPR014216">
    <property type="entry name" value="ABC_transptr_CydD"/>
</dbReference>
<evidence type="ECO:0000256" key="5">
    <source>
        <dbReference type="ARBA" id="ARBA00022989"/>
    </source>
</evidence>
<dbReference type="CDD" id="cd03228">
    <property type="entry name" value="ABCC_MRP_Like"/>
    <property type="match status" value="1"/>
</dbReference>
<evidence type="ECO:0000259" key="9">
    <source>
        <dbReference type="PROSITE" id="PS50929"/>
    </source>
</evidence>
<dbReference type="Pfam" id="PF00664">
    <property type="entry name" value="ABC_membrane"/>
    <property type="match status" value="1"/>
</dbReference>
<dbReference type="OrthoDB" id="9806127at2"/>
<dbReference type="InterPro" id="IPR017871">
    <property type="entry name" value="ABC_transporter-like_CS"/>
</dbReference>
<reference evidence="10 11" key="1">
    <citation type="submission" date="2018-10" db="EMBL/GenBank/DDBJ databases">
        <title>Tessaracoccus antarcticuss sp. nov., isolated from sediment.</title>
        <authorList>
            <person name="Zhou L.Y."/>
            <person name="Du Z.J."/>
        </authorList>
    </citation>
    <scope>NUCLEOTIDE SEQUENCE [LARGE SCALE GENOMIC DNA]</scope>
    <source>
        <strain evidence="10 11">JDX10</strain>
    </source>
</reference>
<dbReference type="InterPro" id="IPR003593">
    <property type="entry name" value="AAA+_ATPase"/>
</dbReference>
<dbReference type="PROSITE" id="PS50929">
    <property type="entry name" value="ABC_TM1F"/>
    <property type="match status" value="1"/>
</dbReference>
<dbReference type="Proteomes" id="UP000275256">
    <property type="component" value="Unassembled WGS sequence"/>
</dbReference>
<dbReference type="GO" id="GO:0016887">
    <property type="term" value="F:ATP hydrolysis activity"/>
    <property type="evidence" value="ECO:0007669"/>
    <property type="project" value="InterPro"/>
</dbReference>
<keyword evidence="2 7" id="KW-0812">Transmembrane</keyword>
<feature type="transmembrane region" description="Helical" evidence="7">
    <location>
        <begin position="134"/>
        <end position="154"/>
    </location>
</feature>
<organism evidence="10 11">
    <name type="scientific">Tessaracoccus antarcticus</name>
    <dbReference type="NCBI Taxonomy" id="2479848"/>
    <lineage>
        <taxon>Bacteria</taxon>
        <taxon>Bacillati</taxon>
        <taxon>Actinomycetota</taxon>
        <taxon>Actinomycetes</taxon>
        <taxon>Propionibacteriales</taxon>
        <taxon>Propionibacteriaceae</taxon>
        <taxon>Tessaracoccus</taxon>
    </lineage>
</organism>
<keyword evidence="5 7" id="KW-1133">Transmembrane helix</keyword>
<dbReference type="NCBIfam" id="TIGR02857">
    <property type="entry name" value="CydD"/>
    <property type="match status" value="1"/>
</dbReference>
<feature type="transmembrane region" description="Helical" evidence="7">
    <location>
        <begin position="57"/>
        <end position="75"/>
    </location>
</feature>
<proteinExistence type="predicted"/>
<dbReference type="EMBL" id="REFW01000001">
    <property type="protein sequence ID" value="RMB61673.1"/>
    <property type="molecule type" value="Genomic_DNA"/>
</dbReference>
<dbReference type="Gene3D" id="1.20.1560.10">
    <property type="entry name" value="ABC transporter type 1, transmembrane domain"/>
    <property type="match status" value="1"/>
</dbReference>
<dbReference type="PANTHER" id="PTHR24221:SF590">
    <property type="entry name" value="COMPONENT LINKED WITH THE ASSEMBLY OF CYTOCHROME' TRANSPORT TRANSMEMBRANE ATP-BINDING PROTEIN ABC TRANSPORTER CYDD-RELATED"/>
    <property type="match status" value="1"/>
</dbReference>
<evidence type="ECO:0000256" key="1">
    <source>
        <dbReference type="ARBA" id="ARBA00004651"/>
    </source>
</evidence>
<keyword evidence="4" id="KW-0067">ATP-binding</keyword>
<evidence type="ECO:0000256" key="6">
    <source>
        <dbReference type="ARBA" id="ARBA00023136"/>
    </source>
</evidence>
<keyword evidence="3" id="KW-0547">Nucleotide-binding</keyword>
<evidence type="ECO:0000256" key="2">
    <source>
        <dbReference type="ARBA" id="ARBA00022692"/>
    </source>
</evidence>
<evidence type="ECO:0000313" key="11">
    <source>
        <dbReference type="Proteomes" id="UP000275256"/>
    </source>
</evidence>
<comment type="caution">
    <text evidence="10">The sequence shown here is derived from an EMBL/GenBank/DDBJ whole genome shotgun (WGS) entry which is preliminary data.</text>
</comment>
<evidence type="ECO:0000259" key="8">
    <source>
        <dbReference type="PROSITE" id="PS50893"/>
    </source>
</evidence>
<dbReference type="SMART" id="SM00382">
    <property type="entry name" value="AAA"/>
    <property type="match status" value="1"/>
</dbReference>
<dbReference type="GO" id="GO:0005886">
    <property type="term" value="C:plasma membrane"/>
    <property type="evidence" value="ECO:0007669"/>
    <property type="project" value="UniProtKB-SubCell"/>
</dbReference>
<feature type="transmembrane region" description="Helical" evidence="7">
    <location>
        <begin position="236"/>
        <end position="260"/>
    </location>
</feature>
<feature type="transmembrane region" description="Helical" evidence="7">
    <location>
        <begin position="160"/>
        <end position="179"/>
    </location>
</feature>
<dbReference type="SUPFAM" id="SSF90123">
    <property type="entry name" value="ABC transporter transmembrane region"/>
    <property type="match status" value="1"/>
</dbReference>
<feature type="domain" description="ABC transporter" evidence="8">
    <location>
        <begin position="332"/>
        <end position="539"/>
    </location>
</feature>
<evidence type="ECO:0000313" key="10">
    <source>
        <dbReference type="EMBL" id="RMB61673.1"/>
    </source>
</evidence>
<sequence>MAGPIDPRLLKRAGATGQYLVASVVVGLLTAVLLIVQAGLLARGISHVFLEHSLPDNWAVLLGGLAAVFAGRALLSWLNETIAHRSAASVKSTLRRDILTARLSRPRDSATSSASMVTMVTSGLDALDGYFSKYLPQLGLAATVPFLVGGAILLTDWQSAIIVAFTLPLIPVFMALIGWTTQTATAKSFTVADRLANHFADLIEGLPTLQAFARARAQRRGVALGEEQYRDATMRVLYVSFLSALALELLASLSVAVVAVTVGFRLVYGDVGLEAALFVLVLAPEAFLPVRQVGVHFHDSADGVAAADAAFRFIDGARATSGTSPVPSDLRIRFEDVTYTYPGTDSPALDGVDLTIEPGEVLAIRGTSGGGKSTALAMLMGFLQPDTGRVSVGGQDLAALDEREWREHLAWVAQEPGMINGTVAHNVLLGHPGASSVDVAAALRDAGADFDGEKFVGDDGEGLSSGERRRVALARALLRIRFGGARLLVLDEPTAGLDSSTEAAAVHAVRASGVGAVIVTHRSAVMAAADRVVELGATA</sequence>
<name>A0A3M0GJ76_9ACTN</name>
<dbReference type="InterPro" id="IPR039421">
    <property type="entry name" value="Type_1_exporter"/>
</dbReference>
<keyword evidence="6 7" id="KW-0472">Membrane</keyword>
<dbReference type="AlphaFoldDB" id="A0A3M0GJ76"/>
<dbReference type="GO" id="GO:0042883">
    <property type="term" value="P:cysteine transport"/>
    <property type="evidence" value="ECO:0007669"/>
    <property type="project" value="InterPro"/>
</dbReference>
<dbReference type="SUPFAM" id="SSF52540">
    <property type="entry name" value="P-loop containing nucleoside triphosphate hydrolases"/>
    <property type="match status" value="1"/>
</dbReference>
<dbReference type="GO" id="GO:0140359">
    <property type="term" value="F:ABC-type transporter activity"/>
    <property type="evidence" value="ECO:0007669"/>
    <property type="project" value="InterPro"/>
</dbReference>
<dbReference type="Pfam" id="PF00005">
    <property type="entry name" value="ABC_tran"/>
    <property type="match status" value="1"/>
</dbReference>
<dbReference type="PROSITE" id="PS50893">
    <property type="entry name" value="ABC_TRANSPORTER_2"/>
    <property type="match status" value="1"/>
</dbReference>
<dbReference type="CDD" id="cd18584">
    <property type="entry name" value="ABC_6TM_AarD_CydD"/>
    <property type="match status" value="1"/>
</dbReference>
<dbReference type="RefSeq" id="WP_121900220.1">
    <property type="nucleotide sequence ID" value="NZ_REFW01000001.1"/>
</dbReference>